<gene>
    <name evidence="2" type="ORF">SCMU_30470</name>
</gene>
<sequence length="248" mass="24346">MKAGTRSVAGGAVAIVGIAVAVGSSLGGPIAQSVGAAVVAIAVGLGWPHFLGIPAKKTNGAVISLAGIASVASAAFVRGPEYLAWTPLAIAVGVMAVVVVQLIRGTGQSHRLESAFGASAGVLLCCLGAGWIATARLTGAGSMLLVAAISTVVALLLGMIRWPDTIIAPLTIVFAGLAAPLAGLVLADVAVLPATLAGVVIGAVLAAFRALNSTRRDKVATAGFVALGLAPAFAVGTIAYLLDRMLVV</sequence>
<feature type="transmembrane region" description="Helical" evidence="1">
    <location>
        <begin position="30"/>
        <end position="47"/>
    </location>
</feature>
<organism evidence="2 3">
    <name type="scientific">Sinomonas cyclohexanicum</name>
    <name type="common">Corynebacterium cyclohexanicum</name>
    <dbReference type="NCBI Taxonomy" id="322009"/>
    <lineage>
        <taxon>Bacteria</taxon>
        <taxon>Bacillati</taxon>
        <taxon>Actinomycetota</taxon>
        <taxon>Actinomycetes</taxon>
        <taxon>Micrococcales</taxon>
        <taxon>Micrococcaceae</taxon>
        <taxon>Sinomonas</taxon>
    </lineage>
</organism>
<evidence type="ECO:0008006" key="4">
    <source>
        <dbReference type="Google" id="ProtNLM"/>
    </source>
</evidence>
<feature type="transmembrane region" description="Helical" evidence="1">
    <location>
        <begin position="59"/>
        <end position="77"/>
    </location>
</feature>
<feature type="transmembrane region" description="Helical" evidence="1">
    <location>
        <begin position="223"/>
        <end position="242"/>
    </location>
</feature>
<dbReference type="Proteomes" id="UP001319861">
    <property type="component" value="Chromosome"/>
</dbReference>
<dbReference type="RefSeq" id="WP_229229929.1">
    <property type="nucleotide sequence ID" value="NZ_AP024525.1"/>
</dbReference>
<evidence type="ECO:0000313" key="3">
    <source>
        <dbReference type="Proteomes" id="UP001319861"/>
    </source>
</evidence>
<dbReference type="EMBL" id="AP024525">
    <property type="protein sequence ID" value="BCT77205.1"/>
    <property type="molecule type" value="Genomic_DNA"/>
</dbReference>
<feature type="transmembrane region" description="Helical" evidence="1">
    <location>
        <begin position="166"/>
        <end position="186"/>
    </location>
</feature>
<feature type="transmembrane region" description="Helical" evidence="1">
    <location>
        <begin position="115"/>
        <end position="133"/>
    </location>
</feature>
<keyword evidence="3" id="KW-1185">Reference proteome</keyword>
<name>A0ABM7PY40_SINCY</name>
<keyword evidence="1" id="KW-0812">Transmembrane</keyword>
<feature type="transmembrane region" description="Helical" evidence="1">
    <location>
        <begin position="83"/>
        <end position="103"/>
    </location>
</feature>
<feature type="transmembrane region" description="Helical" evidence="1">
    <location>
        <begin position="192"/>
        <end position="211"/>
    </location>
</feature>
<evidence type="ECO:0000256" key="1">
    <source>
        <dbReference type="SAM" id="Phobius"/>
    </source>
</evidence>
<reference evidence="2 3" key="1">
    <citation type="journal article" date="2021" name="J. Biosci. Bioeng.">
        <title>Identification and characterization of a chc gene cluster responsible for the aromatization pathway of cyclohexanecarboxylate degradation in Sinomonas cyclohexanicum ATCC 51369.</title>
        <authorList>
            <person name="Yamamoto T."/>
            <person name="Hasegawa Y."/>
            <person name="Lau P.C.K."/>
            <person name="Iwaki H."/>
        </authorList>
    </citation>
    <scope>NUCLEOTIDE SEQUENCE [LARGE SCALE GENOMIC DNA]</scope>
    <source>
        <strain evidence="2 3">ATCC 51369</strain>
    </source>
</reference>
<evidence type="ECO:0000313" key="2">
    <source>
        <dbReference type="EMBL" id="BCT77205.1"/>
    </source>
</evidence>
<feature type="transmembrane region" description="Helical" evidence="1">
    <location>
        <begin position="139"/>
        <end position="159"/>
    </location>
</feature>
<accession>A0ABM7PY40</accession>
<proteinExistence type="predicted"/>
<keyword evidence="1" id="KW-1133">Transmembrane helix</keyword>
<keyword evidence="1" id="KW-0472">Membrane</keyword>
<protein>
    <recommendedName>
        <fullName evidence="4">Permease</fullName>
    </recommendedName>
</protein>
<feature type="transmembrane region" description="Helical" evidence="1">
    <location>
        <begin position="7"/>
        <end position="24"/>
    </location>
</feature>